<dbReference type="InterPro" id="IPR000719">
    <property type="entry name" value="Prot_kinase_dom"/>
</dbReference>
<dbReference type="EMBL" id="BRXZ01001573">
    <property type="protein sequence ID" value="GMH74335.1"/>
    <property type="molecule type" value="Genomic_DNA"/>
</dbReference>
<dbReference type="Gene3D" id="1.10.510.10">
    <property type="entry name" value="Transferase(Phosphotransferase) domain 1"/>
    <property type="match status" value="1"/>
</dbReference>
<feature type="domain" description="Protein kinase" evidence="1">
    <location>
        <begin position="203"/>
        <end position="516"/>
    </location>
</feature>
<evidence type="ECO:0000313" key="3">
    <source>
        <dbReference type="Proteomes" id="UP001165082"/>
    </source>
</evidence>
<reference evidence="2" key="1">
    <citation type="submission" date="2022-07" db="EMBL/GenBank/DDBJ databases">
        <title>Genome analysis of Parmales, a sister group of diatoms, reveals the evolutionary specialization of diatoms from phago-mixotrophs to photoautotrophs.</title>
        <authorList>
            <person name="Ban H."/>
            <person name="Sato S."/>
            <person name="Yoshikawa S."/>
            <person name="Kazumasa Y."/>
            <person name="Nakamura Y."/>
            <person name="Ichinomiya M."/>
            <person name="Saitoh K."/>
            <person name="Sato N."/>
            <person name="Blanc-Mathieu R."/>
            <person name="Endo H."/>
            <person name="Kuwata A."/>
            <person name="Ogata H."/>
        </authorList>
    </citation>
    <scope>NUCLEOTIDE SEQUENCE</scope>
</reference>
<feature type="non-terminal residue" evidence="2">
    <location>
        <position position="1"/>
    </location>
</feature>
<proteinExistence type="predicted"/>
<dbReference type="GO" id="GO:0005524">
    <property type="term" value="F:ATP binding"/>
    <property type="evidence" value="ECO:0007669"/>
    <property type="project" value="InterPro"/>
</dbReference>
<evidence type="ECO:0000259" key="1">
    <source>
        <dbReference type="PROSITE" id="PS50011"/>
    </source>
</evidence>
<name>A0A9W7AUT7_9STRA</name>
<evidence type="ECO:0000313" key="2">
    <source>
        <dbReference type="EMBL" id="GMH74335.1"/>
    </source>
</evidence>
<comment type="caution">
    <text evidence="2">The sequence shown here is derived from an EMBL/GenBank/DDBJ whole genome shotgun (WGS) entry which is preliminary data.</text>
</comment>
<dbReference type="InterPro" id="IPR004147">
    <property type="entry name" value="ABC1_dom"/>
</dbReference>
<dbReference type="PANTHER" id="PTHR43173:SF22">
    <property type="entry name" value="OS07G0227800 PROTEIN"/>
    <property type="match status" value="1"/>
</dbReference>
<protein>
    <recommendedName>
        <fullName evidence="1">Protein kinase domain-containing protein</fullName>
    </recommendedName>
</protein>
<dbReference type="InterPro" id="IPR011009">
    <property type="entry name" value="Kinase-like_dom_sf"/>
</dbReference>
<dbReference type="Pfam" id="PF03109">
    <property type="entry name" value="ABC1"/>
    <property type="match status" value="1"/>
</dbReference>
<dbReference type="SUPFAM" id="SSF56112">
    <property type="entry name" value="Protein kinase-like (PK-like)"/>
    <property type="match status" value="1"/>
</dbReference>
<dbReference type="PANTHER" id="PTHR43173">
    <property type="entry name" value="ABC1 FAMILY PROTEIN"/>
    <property type="match status" value="1"/>
</dbReference>
<dbReference type="GO" id="GO:0004672">
    <property type="term" value="F:protein kinase activity"/>
    <property type="evidence" value="ECO:0007669"/>
    <property type="project" value="InterPro"/>
</dbReference>
<dbReference type="Proteomes" id="UP001165082">
    <property type="component" value="Unassembled WGS sequence"/>
</dbReference>
<dbReference type="InterPro" id="IPR051130">
    <property type="entry name" value="Mito_struct-func_regulator"/>
</dbReference>
<accession>A0A9W7AUT7</accession>
<sequence>YYGIISNVRKCKHIETYVDSGGKTPIPGVVKERQLETIKALRKLARTVEVGENIEVVTRFKVRNEDTGRMEHVAYDGLEVFGWLLDTIVVLYYGYEDTITTTLRKTPPDVALTRSISASRALLTTLRSQDLSEANAPTFVATLFSELGGTYIKLGQFIASSPTLFPPAWITAMSTLLDSTPPTPFSSIEKTIRSEIGLSAFKSIDPNPIGSASIAQVHRATLKNNTDVVIKVMKPTVETGIITDLNFLLISSKVLEFLLPDLKRSGVVAIVEDIRTATFDELDFTKEASKLSTFRTFLDTEGLTASVTAPLPYPDLSSKRCLVMEYIEGERMIDREEGGEELIITALNTWTESVLKETFFHADLHSGNILITPDGRVAFIDFGITGSISPKVKLAVASMTAAVATADYVEVARALTNMGATETEVDVEKFGAAIAETLRDLSSVSTTIQQTPTGQLQVDINESEVTDALLKVVGIAEEFGLKLPREFGLLVKQVLYFDRYLKVLAPDLDVASDVRVKGLGNEDSSMQVDVIQ</sequence>
<organism evidence="2 3">
    <name type="scientific">Triparma retinervis</name>
    <dbReference type="NCBI Taxonomy" id="2557542"/>
    <lineage>
        <taxon>Eukaryota</taxon>
        <taxon>Sar</taxon>
        <taxon>Stramenopiles</taxon>
        <taxon>Ochrophyta</taxon>
        <taxon>Bolidophyceae</taxon>
        <taxon>Parmales</taxon>
        <taxon>Triparmaceae</taxon>
        <taxon>Triparma</taxon>
    </lineage>
</organism>
<dbReference type="PROSITE" id="PS50011">
    <property type="entry name" value="PROTEIN_KINASE_DOM"/>
    <property type="match status" value="1"/>
</dbReference>
<dbReference type="AlphaFoldDB" id="A0A9W7AUT7"/>
<dbReference type="SMART" id="SM00220">
    <property type="entry name" value="S_TKc"/>
    <property type="match status" value="1"/>
</dbReference>
<dbReference type="OrthoDB" id="427480at2759"/>
<gene>
    <name evidence="2" type="ORF">TrRE_jg3872</name>
</gene>
<dbReference type="CDD" id="cd05121">
    <property type="entry name" value="ABC1_ADCK3-like"/>
    <property type="match status" value="1"/>
</dbReference>
<keyword evidence="3" id="KW-1185">Reference proteome</keyword>